<dbReference type="OrthoDB" id="3518779at2"/>
<gene>
    <name evidence="1" type="ORF">DX130_08440</name>
</gene>
<dbReference type="AlphaFoldDB" id="A0A371PLE6"/>
<organism evidence="1 2">
    <name type="scientific">Paenibacillus paeoniae</name>
    <dbReference type="NCBI Taxonomy" id="2292705"/>
    <lineage>
        <taxon>Bacteria</taxon>
        <taxon>Bacillati</taxon>
        <taxon>Bacillota</taxon>
        <taxon>Bacilli</taxon>
        <taxon>Bacillales</taxon>
        <taxon>Paenibacillaceae</taxon>
        <taxon>Paenibacillus</taxon>
    </lineage>
</organism>
<dbReference type="EMBL" id="QUBQ01000001">
    <property type="protein sequence ID" value="REK77024.1"/>
    <property type="molecule type" value="Genomic_DNA"/>
</dbReference>
<comment type="caution">
    <text evidence="1">The sequence shown here is derived from an EMBL/GenBank/DDBJ whole genome shotgun (WGS) entry which is preliminary data.</text>
</comment>
<accession>A0A371PLE6</accession>
<evidence type="ECO:0000313" key="2">
    <source>
        <dbReference type="Proteomes" id="UP000261905"/>
    </source>
</evidence>
<proteinExistence type="predicted"/>
<sequence length="223" mass="26854">MRRLLWRMLFFQGKKPKFSEAEIKRYDQIYEKALLHQTCELDGQIHVDHFLHYLSMRYQVLFHGSNARDIQEFTPRPQTIYTGQLTEAVFATSDGIWPIFYAVFNRMKLQGNFRNGCIVCRGQRYYFFSLSEETYHNDPWCEGVVYVLPRNSFKKQGKGLLVFDEWTSIEPVKPLFHIRVKPLDFVYLHEVSKHRSAESILKTWFMYKYRIRKAVRLHHEKKT</sequence>
<evidence type="ECO:0000313" key="1">
    <source>
        <dbReference type="EMBL" id="REK77024.1"/>
    </source>
</evidence>
<name>A0A371PLE6_9BACL</name>
<reference evidence="1 2" key="1">
    <citation type="submission" date="2018-08" db="EMBL/GenBank/DDBJ databases">
        <title>Paenibacillus sp. M4BSY-1, whole genome shotgun sequence.</title>
        <authorList>
            <person name="Tuo L."/>
        </authorList>
    </citation>
    <scope>NUCLEOTIDE SEQUENCE [LARGE SCALE GENOMIC DNA]</scope>
    <source>
        <strain evidence="1 2">M4BSY-1</strain>
    </source>
</reference>
<dbReference type="Proteomes" id="UP000261905">
    <property type="component" value="Unassembled WGS sequence"/>
</dbReference>
<keyword evidence="2" id="KW-1185">Reference proteome</keyword>
<dbReference type="RefSeq" id="WP_116044348.1">
    <property type="nucleotide sequence ID" value="NZ_QUBQ01000001.1"/>
</dbReference>
<protein>
    <submittedName>
        <fullName evidence="1">Uncharacterized protein</fullName>
    </submittedName>
</protein>